<reference evidence="2" key="1">
    <citation type="journal article" date="2019" name="Int. J. Syst. Evol. Microbiol.">
        <title>The Global Catalogue of Microorganisms (GCM) 10K type strain sequencing project: providing services to taxonomists for standard genome sequencing and annotation.</title>
        <authorList>
            <consortium name="The Broad Institute Genomics Platform"/>
            <consortium name="The Broad Institute Genome Sequencing Center for Infectious Disease"/>
            <person name="Wu L."/>
            <person name="Ma J."/>
        </authorList>
    </citation>
    <scope>NUCLEOTIDE SEQUENCE [LARGE SCALE GENOMIC DNA]</scope>
    <source>
        <strain evidence="2">JCM 16578</strain>
    </source>
</reference>
<dbReference type="Proteomes" id="UP001501563">
    <property type="component" value="Unassembled WGS sequence"/>
</dbReference>
<dbReference type="EMBL" id="BAAAZA010000003">
    <property type="protein sequence ID" value="GAA3852533.1"/>
    <property type="molecule type" value="Genomic_DNA"/>
</dbReference>
<comment type="caution">
    <text evidence="1">The sequence shown here is derived from an EMBL/GenBank/DDBJ whole genome shotgun (WGS) entry which is preliminary data.</text>
</comment>
<sequence>MRTLPEEDIHTITVVHSPERDPFDEVAHAWGKHAGCSQEAVLDGILCLDCVTHGVRLEFTAGRVDSNNQFFWK</sequence>
<proteinExistence type="predicted"/>
<evidence type="ECO:0000313" key="1">
    <source>
        <dbReference type="EMBL" id="GAA3852533.1"/>
    </source>
</evidence>
<name>A0ABP7JRP1_9ACTN</name>
<gene>
    <name evidence="1" type="ORF">GCM10022207_14070</name>
</gene>
<protein>
    <submittedName>
        <fullName evidence="1">Uncharacterized protein</fullName>
    </submittedName>
</protein>
<keyword evidence="2" id="KW-1185">Reference proteome</keyword>
<organism evidence="1 2">
    <name type="scientific">Streptomyces lannensis</name>
    <dbReference type="NCBI Taxonomy" id="766498"/>
    <lineage>
        <taxon>Bacteria</taxon>
        <taxon>Bacillati</taxon>
        <taxon>Actinomycetota</taxon>
        <taxon>Actinomycetes</taxon>
        <taxon>Kitasatosporales</taxon>
        <taxon>Streptomycetaceae</taxon>
        <taxon>Streptomyces</taxon>
    </lineage>
</organism>
<accession>A0ABP7JRP1</accession>
<evidence type="ECO:0000313" key="2">
    <source>
        <dbReference type="Proteomes" id="UP001501563"/>
    </source>
</evidence>